<sequence length="63" mass="6738">MQDHGTQDEGAAARRARFGALPERIAPADLVESKAASPRDPERDGGGLGTRHLLTCLAWDLVL</sequence>
<gene>
    <name evidence="1" type="ORF">SALB_08015</name>
</gene>
<protein>
    <submittedName>
        <fullName evidence="1">Uncharacterized protein</fullName>
    </submittedName>
</protein>
<evidence type="ECO:0000313" key="1">
    <source>
        <dbReference type="EMBL" id="GCB95212.1"/>
    </source>
</evidence>
<dbReference type="Proteomes" id="UP000288351">
    <property type="component" value="Unassembled WGS sequence"/>
</dbReference>
<accession>A0A059WI15</accession>
<proteinExistence type="predicted"/>
<comment type="caution">
    <text evidence="1">The sequence shown here is derived from an EMBL/GenBank/DDBJ whole genome shotgun (WGS) entry which is preliminary data.</text>
</comment>
<reference evidence="1 2" key="1">
    <citation type="journal article" date="2019" name="Microbiol. Resour. Announc.">
        <title>Draft Genome Sequence of the Most Traditional epsilon-Poly-l-Lysine Producer, Streptomyces albulus NBRC14147.</title>
        <authorList>
            <person name="Yamanaka K."/>
            <person name="Hamano Y."/>
        </authorList>
    </citation>
    <scope>NUCLEOTIDE SEQUENCE [LARGE SCALE GENOMIC DNA]</scope>
    <source>
        <strain evidence="1 2">NBRC 14147</strain>
    </source>
</reference>
<dbReference type="RefSeq" id="WP_016577839.1">
    <property type="nucleotide sequence ID" value="NZ_CP026094.1"/>
</dbReference>
<dbReference type="AlphaFoldDB" id="A0A059WI15"/>
<dbReference type="EMBL" id="BHXC01000007">
    <property type="protein sequence ID" value="GCB95212.1"/>
    <property type="molecule type" value="Genomic_DNA"/>
</dbReference>
<evidence type="ECO:0000313" key="2">
    <source>
        <dbReference type="Proteomes" id="UP000288351"/>
    </source>
</evidence>
<name>A0A059WI15_STRNR</name>
<organism evidence="1 2">
    <name type="scientific">Streptomyces noursei</name>
    <name type="common">Streptomyces albulus</name>
    <dbReference type="NCBI Taxonomy" id="1971"/>
    <lineage>
        <taxon>Bacteria</taxon>
        <taxon>Bacillati</taxon>
        <taxon>Actinomycetota</taxon>
        <taxon>Actinomycetes</taxon>
        <taxon>Kitasatosporales</taxon>
        <taxon>Streptomycetaceae</taxon>
        <taxon>Streptomyces</taxon>
    </lineage>
</organism>
<dbReference type="STRING" id="68570.DC74_7054"/>